<comment type="subunit">
    <text evidence="1">Component of the lipopolysaccharide transport and assembly complex.</text>
</comment>
<organism evidence="3 4">
    <name type="scientific">Primorskyibacter flagellatus</name>
    <dbReference type="NCBI Taxonomy" id="1387277"/>
    <lineage>
        <taxon>Bacteria</taxon>
        <taxon>Pseudomonadati</taxon>
        <taxon>Pseudomonadota</taxon>
        <taxon>Alphaproteobacteria</taxon>
        <taxon>Rhodobacterales</taxon>
        <taxon>Roseobacteraceae</taxon>
        <taxon>Primorskyibacter</taxon>
    </lineage>
</organism>
<comment type="function">
    <text evidence="1">Involved in the assembly of lipopolysaccharide (LPS) at the surface of the outer membrane.</text>
</comment>
<feature type="domain" description="LptD C-terminal" evidence="2">
    <location>
        <begin position="271"/>
        <end position="628"/>
    </location>
</feature>
<dbReference type="InterPro" id="IPR020889">
    <property type="entry name" value="LipoPS_assembly_LptD"/>
</dbReference>
<accession>A0A917A696</accession>
<evidence type="ECO:0000259" key="2">
    <source>
        <dbReference type="Pfam" id="PF04453"/>
    </source>
</evidence>
<keyword evidence="1" id="KW-0998">Cell outer membrane</keyword>
<dbReference type="PANTHER" id="PTHR30189">
    <property type="entry name" value="LPS-ASSEMBLY PROTEIN"/>
    <property type="match status" value="1"/>
</dbReference>
<dbReference type="GO" id="GO:1990351">
    <property type="term" value="C:transporter complex"/>
    <property type="evidence" value="ECO:0007669"/>
    <property type="project" value="TreeGrafter"/>
</dbReference>
<dbReference type="GO" id="GO:0015920">
    <property type="term" value="P:lipopolysaccharide transport"/>
    <property type="evidence" value="ECO:0007669"/>
    <property type="project" value="InterPro"/>
</dbReference>
<gene>
    <name evidence="1 3" type="primary">lptD</name>
    <name evidence="3" type="ORF">GCM10011360_12560</name>
</gene>
<feature type="signal peptide" evidence="1">
    <location>
        <begin position="1"/>
        <end position="20"/>
    </location>
</feature>
<sequence precursor="true">MLRRLLLILLLLPGLALAQADTTDDGPAMLVADRVWLEGRSRVTAEGSVEVLQGDARLRAARVSYDRDTDRLTVTGPIVLTRGDNELVLADAAALDADLRNGMIRGARMVLNQQLQLAAARLDRVDARYSQLTRATVSSCQVCGTRPPLWQIKARRVIHDQEEKQLYFDDARMEVMGVPIFWLPRMRLPDPDQTRVTGFLIPSIKRNSQLATGLKVPYFITLGDHRDVLLTPYVSAKTRTLEWRYRQAFAKGRIEFAGAVSRDDLKPSLTRAYIEGKGHFQLPRDFRLDFTLQAVNDPAYLTDYDYSEADRLESEITVSRIRRDEYISAGLAHYRTLRLNEDTDTIPSIIADASYERRFFPKWGGEVRLSAENHSHLRYSDTLVDGTDDDTLSDGLDLSRLTVGAHWMNAWTLPAGIRAEGRIGVDIDSFRTVQDPGFPTSESGATPSAALTLRWPWVRHRNGVSEVVEPVAMLTWSGGSPLNVANDESTRVEFDEGNLLTLSRFPAPDRRERGGQLALGVNWTRIDPEGWDARLTFGSVLRRAPDTNFSASSGLGGDTSDLLIAAQLRNRAGLTLTARGLFDHKLTVNKAEARASWSSDKLDLSAGYVWLSADPAESRPVSVSEWSFESEFDITRTLRGQLAGRYDIAADEPISAGFGVIYSNECVDVALSASRRFTSSTIVTPATDFSFTIGLRGFSARTSGGTVARSCR</sequence>
<reference evidence="4" key="1">
    <citation type="journal article" date="2019" name="Int. J. Syst. Evol. Microbiol.">
        <title>The Global Catalogue of Microorganisms (GCM) 10K type strain sequencing project: providing services to taxonomists for standard genome sequencing and annotation.</title>
        <authorList>
            <consortium name="The Broad Institute Genomics Platform"/>
            <consortium name="The Broad Institute Genome Sequencing Center for Infectious Disease"/>
            <person name="Wu L."/>
            <person name="Ma J."/>
        </authorList>
    </citation>
    <scope>NUCLEOTIDE SEQUENCE [LARGE SCALE GENOMIC DNA]</scope>
    <source>
        <strain evidence="4">CGMCC 1.12664</strain>
    </source>
</reference>
<keyword evidence="1" id="KW-0472">Membrane</keyword>
<comment type="caution">
    <text evidence="1">Lacks conserved residue(s) required for the propagation of feature annotation.</text>
</comment>
<evidence type="ECO:0000256" key="1">
    <source>
        <dbReference type="HAMAP-Rule" id="MF_01411"/>
    </source>
</evidence>
<dbReference type="InterPro" id="IPR050218">
    <property type="entry name" value="LptD"/>
</dbReference>
<dbReference type="InterPro" id="IPR007543">
    <property type="entry name" value="LptD_C"/>
</dbReference>
<protein>
    <recommendedName>
        <fullName evidence="1">LPS-assembly protein LptD</fullName>
    </recommendedName>
</protein>
<dbReference type="GO" id="GO:0043165">
    <property type="term" value="P:Gram-negative-bacterium-type cell outer membrane assembly"/>
    <property type="evidence" value="ECO:0007669"/>
    <property type="project" value="UniProtKB-UniRule"/>
</dbReference>
<keyword evidence="1" id="KW-0732">Signal</keyword>
<dbReference type="AlphaFoldDB" id="A0A917A696"/>
<comment type="subcellular location">
    <subcellularLocation>
        <location evidence="1">Cell outer membrane</location>
    </subcellularLocation>
</comment>
<comment type="caution">
    <text evidence="3">The sequence shown here is derived from an EMBL/GenBank/DDBJ whole genome shotgun (WGS) entry which is preliminary data.</text>
</comment>
<dbReference type="Pfam" id="PF04453">
    <property type="entry name" value="LptD"/>
    <property type="match status" value="1"/>
</dbReference>
<feature type="chain" id="PRO_5038188833" description="LPS-assembly protein LptD" evidence="1">
    <location>
        <begin position="21"/>
        <end position="712"/>
    </location>
</feature>
<dbReference type="HAMAP" id="MF_01411">
    <property type="entry name" value="LPS_assembly_LptD"/>
    <property type="match status" value="1"/>
</dbReference>
<dbReference type="EMBL" id="BMFJ01000001">
    <property type="protein sequence ID" value="GGE25624.1"/>
    <property type="molecule type" value="Genomic_DNA"/>
</dbReference>
<dbReference type="RefSeq" id="WP_188476807.1">
    <property type="nucleotide sequence ID" value="NZ_BMFJ01000001.1"/>
</dbReference>
<name>A0A917A696_9RHOB</name>
<evidence type="ECO:0000313" key="4">
    <source>
        <dbReference type="Proteomes" id="UP000612855"/>
    </source>
</evidence>
<dbReference type="PANTHER" id="PTHR30189:SF1">
    <property type="entry name" value="LPS-ASSEMBLY PROTEIN LPTD"/>
    <property type="match status" value="1"/>
</dbReference>
<proteinExistence type="inferred from homology"/>
<evidence type="ECO:0000313" key="3">
    <source>
        <dbReference type="EMBL" id="GGE25624.1"/>
    </source>
</evidence>
<keyword evidence="4" id="KW-1185">Reference proteome</keyword>
<dbReference type="GO" id="GO:0009279">
    <property type="term" value="C:cell outer membrane"/>
    <property type="evidence" value="ECO:0007669"/>
    <property type="project" value="UniProtKB-SubCell"/>
</dbReference>
<dbReference type="Proteomes" id="UP000612855">
    <property type="component" value="Unassembled WGS sequence"/>
</dbReference>
<comment type="similarity">
    <text evidence="1">Belongs to the LptD family.</text>
</comment>